<name>A0A2V0NSN6_9CHLO</name>
<reference evidence="7 8" key="1">
    <citation type="journal article" date="2018" name="Sci. Rep.">
        <title>Raphidocelis subcapitata (=Pseudokirchneriella subcapitata) provides an insight into genome evolution and environmental adaptations in the Sphaeropleales.</title>
        <authorList>
            <person name="Suzuki S."/>
            <person name="Yamaguchi H."/>
            <person name="Nakajima N."/>
            <person name="Kawachi M."/>
        </authorList>
    </citation>
    <scope>NUCLEOTIDE SEQUENCE [LARGE SCALE GENOMIC DNA]</scope>
    <source>
        <strain evidence="7 8">NIES-35</strain>
    </source>
</reference>
<evidence type="ECO:0000256" key="4">
    <source>
        <dbReference type="ARBA" id="ARBA00022989"/>
    </source>
</evidence>
<proteinExistence type="predicted"/>
<evidence type="ECO:0000256" key="2">
    <source>
        <dbReference type="ARBA" id="ARBA00022448"/>
    </source>
</evidence>
<feature type="transmembrane region" description="Helical" evidence="6">
    <location>
        <begin position="65"/>
        <end position="88"/>
    </location>
</feature>
<organism evidence="7 8">
    <name type="scientific">Raphidocelis subcapitata</name>
    <dbReference type="NCBI Taxonomy" id="307507"/>
    <lineage>
        <taxon>Eukaryota</taxon>
        <taxon>Viridiplantae</taxon>
        <taxon>Chlorophyta</taxon>
        <taxon>core chlorophytes</taxon>
        <taxon>Chlorophyceae</taxon>
        <taxon>CS clade</taxon>
        <taxon>Sphaeropleales</taxon>
        <taxon>Selenastraceae</taxon>
        <taxon>Raphidocelis</taxon>
    </lineage>
</organism>
<dbReference type="PIRSF" id="PIRSF006060">
    <property type="entry name" value="AA_transporter"/>
    <property type="match status" value="1"/>
</dbReference>
<accession>A0A2V0NSN6</accession>
<dbReference type="Proteomes" id="UP000247498">
    <property type="component" value="Unassembled WGS sequence"/>
</dbReference>
<keyword evidence="3 6" id="KW-0812">Transmembrane</keyword>
<protein>
    <submittedName>
        <fullName evidence="7">Amino-acid permease BAT1-like protein</fullName>
    </submittedName>
</protein>
<feature type="transmembrane region" description="Helical" evidence="6">
    <location>
        <begin position="509"/>
        <end position="530"/>
    </location>
</feature>
<feature type="transmembrane region" description="Helical" evidence="6">
    <location>
        <begin position="435"/>
        <end position="459"/>
    </location>
</feature>
<dbReference type="InterPro" id="IPR002293">
    <property type="entry name" value="AA/rel_permease1"/>
</dbReference>
<dbReference type="STRING" id="307507.A0A2V0NSN6"/>
<dbReference type="GO" id="GO:0022857">
    <property type="term" value="F:transmembrane transporter activity"/>
    <property type="evidence" value="ECO:0007669"/>
    <property type="project" value="InterPro"/>
</dbReference>
<dbReference type="Gene3D" id="1.20.1740.10">
    <property type="entry name" value="Amino acid/polyamine transporter I"/>
    <property type="match status" value="1"/>
</dbReference>
<feature type="transmembrane region" description="Helical" evidence="6">
    <location>
        <begin position="211"/>
        <end position="238"/>
    </location>
</feature>
<feature type="transmembrane region" description="Helical" evidence="6">
    <location>
        <begin position="300"/>
        <end position="325"/>
    </location>
</feature>
<feature type="transmembrane region" description="Helical" evidence="6">
    <location>
        <begin position="258"/>
        <end position="279"/>
    </location>
</feature>
<sequence length="568" mass="60018">MGTGELQQGAPPVRGELAALSVEREPGVPPWLPQEEMSLHSEDAADDARLVSLGYQPQLRRDFRLLTSLAISFTIVSVLTGLTGLYGLGYQYGGPAAIIWSWPICVAFTTCIAAALGELCSAYPTSGGVYFWSYAVAPKSCRALAAWLTLWFNLTGLVGVEAGINFTFAATFEATLQLAYPGFSLGAGGLFGVYAAITVIHGLINMLPIHYIGIMNCVSIGWHIAVTAVFCVLLPAVAPTHQPASFVFGKIITADKTAGINNVAYSVLLSALMSQFTLTGYEASAKMAEESRKASTTSPWAIILTVLTSGVVGWVYLLATTFSIVSPDTLLSPDNATGGKNVFAQVLYDASVARFGDARAAIALLALILPAQAFAGASCLVDASRALFAFARDRAVPHWMAWVHPKTRVPIVATWVMVAASQAIALPMLGSLQAFTAVTSIATIGSYLSYGAPIALHLFTQLFRCSTFQPGPWHLGKWSIPICAVATFWVLFLTALFVLPTVLPVTPQTLNYAGALAGSVLVAALVMWVVSARKWFDGPNTSRKLAERSLLHGGEADGGGSSGASKGP</sequence>
<feature type="transmembrane region" description="Helical" evidence="6">
    <location>
        <begin position="409"/>
        <end position="429"/>
    </location>
</feature>
<dbReference type="EMBL" id="BDRX01000018">
    <property type="protein sequence ID" value="GBF90646.1"/>
    <property type="molecule type" value="Genomic_DNA"/>
</dbReference>
<keyword evidence="4 6" id="KW-1133">Transmembrane helix</keyword>
<feature type="transmembrane region" description="Helical" evidence="6">
    <location>
        <begin position="361"/>
        <end position="388"/>
    </location>
</feature>
<feature type="transmembrane region" description="Helical" evidence="6">
    <location>
        <begin position="100"/>
        <end position="123"/>
    </location>
</feature>
<evidence type="ECO:0000256" key="5">
    <source>
        <dbReference type="ARBA" id="ARBA00023136"/>
    </source>
</evidence>
<dbReference type="PANTHER" id="PTHR45649:SF26">
    <property type="entry name" value="OS04G0435100 PROTEIN"/>
    <property type="match status" value="1"/>
</dbReference>
<dbReference type="InParanoid" id="A0A2V0NSN6"/>
<dbReference type="Pfam" id="PF13520">
    <property type="entry name" value="AA_permease_2"/>
    <property type="match status" value="1"/>
</dbReference>
<evidence type="ECO:0000313" key="8">
    <source>
        <dbReference type="Proteomes" id="UP000247498"/>
    </source>
</evidence>
<gene>
    <name evidence="7" type="ORF">Rsub_03218</name>
</gene>
<feature type="transmembrane region" description="Helical" evidence="6">
    <location>
        <begin position="144"/>
        <end position="166"/>
    </location>
</feature>
<dbReference type="OrthoDB" id="3257095at2759"/>
<dbReference type="GO" id="GO:0016020">
    <property type="term" value="C:membrane"/>
    <property type="evidence" value="ECO:0007669"/>
    <property type="project" value="UniProtKB-SubCell"/>
</dbReference>
<evidence type="ECO:0000256" key="3">
    <source>
        <dbReference type="ARBA" id="ARBA00022692"/>
    </source>
</evidence>
<comment type="caution">
    <text evidence="7">The sequence shown here is derived from an EMBL/GenBank/DDBJ whole genome shotgun (WGS) entry which is preliminary data.</text>
</comment>
<keyword evidence="2" id="KW-0813">Transport</keyword>
<keyword evidence="5 6" id="KW-0472">Membrane</keyword>
<feature type="transmembrane region" description="Helical" evidence="6">
    <location>
        <begin position="178"/>
        <end position="204"/>
    </location>
</feature>
<keyword evidence="8" id="KW-1185">Reference proteome</keyword>
<comment type="subcellular location">
    <subcellularLocation>
        <location evidence="1">Membrane</location>
        <topology evidence="1">Multi-pass membrane protein</topology>
    </subcellularLocation>
</comment>
<dbReference type="AlphaFoldDB" id="A0A2V0NSN6"/>
<evidence type="ECO:0000256" key="6">
    <source>
        <dbReference type="SAM" id="Phobius"/>
    </source>
</evidence>
<dbReference type="PANTHER" id="PTHR45649">
    <property type="entry name" value="AMINO-ACID PERMEASE BAT1"/>
    <property type="match status" value="1"/>
</dbReference>
<evidence type="ECO:0000313" key="7">
    <source>
        <dbReference type="EMBL" id="GBF90646.1"/>
    </source>
</evidence>
<feature type="transmembrane region" description="Helical" evidence="6">
    <location>
        <begin position="480"/>
        <end position="503"/>
    </location>
</feature>
<evidence type="ECO:0000256" key="1">
    <source>
        <dbReference type="ARBA" id="ARBA00004141"/>
    </source>
</evidence>